<evidence type="ECO:0000313" key="3">
    <source>
        <dbReference type="Proteomes" id="UP000235943"/>
    </source>
</evidence>
<keyword evidence="3" id="KW-1185">Reference proteome</keyword>
<accession>A0A2N8TWL6</accession>
<dbReference type="AlphaFoldDB" id="A0A2N8TWL6"/>
<dbReference type="Proteomes" id="UP000235943">
    <property type="component" value="Unassembled WGS sequence"/>
</dbReference>
<evidence type="ECO:0000256" key="1">
    <source>
        <dbReference type="SAM" id="MobiDB-lite"/>
    </source>
</evidence>
<sequence length="70" mass="7481">MYALIVPASTPFVLLATVMALSWWEDHILPTPTTEPAEAPAEAPFTPAAPARLPQLPDVDSALTREVAGR</sequence>
<protein>
    <submittedName>
        <fullName evidence="2">Uncharacterized protein</fullName>
    </submittedName>
</protein>
<reference evidence="2 3" key="1">
    <citation type="submission" date="2018-01" db="EMBL/GenBank/DDBJ databases">
        <title>Draft genome sequence of Streptomyces sp. 13K301.</title>
        <authorList>
            <person name="Sahin N."/>
            <person name="Saygin H."/>
            <person name="Ay H."/>
        </authorList>
    </citation>
    <scope>NUCLEOTIDE SEQUENCE [LARGE SCALE GENOMIC DNA]</scope>
    <source>
        <strain evidence="2 3">13K301</strain>
    </source>
</reference>
<gene>
    <name evidence="2" type="ORF">C1J00_04185</name>
</gene>
<proteinExistence type="predicted"/>
<evidence type="ECO:0000313" key="2">
    <source>
        <dbReference type="EMBL" id="PNG23408.1"/>
    </source>
</evidence>
<dbReference type="RefSeq" id="WP_102907666.1">
    <property type="nucleotide sequence ID" value="NZ_POUC01000016.1"/>
</dbReference>
<organism evidence="2 3">
    <name type="scientific">Streptomyces cahuitamycinicus</name>
    <dbReference type="NCBI Taxonomy" id="2070367"/>
    <lineage>
        <taxon>Bacteria</taxon>
        <taxon>Bacillati</taxon>
        <taxon>Actinomycetota</taxon>
        <taxon>Actinomycetes</taxon>
        <taxon>Kitasatosporales</taxon>
        <taxon>Streptomycetaceae</taxon>
        <taxon>Streptomyces</taxon>
    </lineage>
</organism>
<feature type="compositionally biased region" description="Low complexity" evidence="1">
    <location>
        <begin position="32"/>
        <end position="51"/>
    </location>
</feature>
<dbReference type="EMBL" id="POUC01000016">
    <property type="protein sequence ID" value="PNG23408.1"/>
    <property type="molecule type" value="Genomic_DNA"/>
</dbReference>
<feature type="region of interest" description="Disordered" evidence="1">
    <location>
        <begin position="32"/>
        <end position="56"/>
    </location>
</feature>
<name>A0A2N8TWL6_9ACTN</name>
<comment type="caution">
    <text evidence="2">The sequence shown here is derived from an EMBL/GenBank/DDBJ whole genome shotgun (WGS) entry which is preliminary data.</text>
</comment>